<dbReference type="GO" id="GO:1901135">
    <property type="term" value="P:carbohydrate derivative metabolic process"/>
    <property type="evidence" value="ECO:0007669"/>
    <property type="project" value="UniProtKB-ARBA"/>
</dbReference>
<gene>
    <name evidence="2" type="ORF">MO867_16500</name>
</gene>
<dbReference type="GO" id="GO:0016757">
    <property type="term" value="F:glycosyltransferase activity"/>
    <property type="evidence" value="ECO:0007669"/>
    <property type="project" value="UniProtKB-KW"/>
</dbReference>
<feature type="domain" description="Glycosyl transferase family 1" evidence="1">
    <location>
        <begin position="204"/>
        <end position="357"/>
    </location>
</feature>
<evidence type="ECO:0000313" key="2">
    <source>
        <dbReference type="EMBL" id="MCO1335935.1"/>
    </source>
</evidence>
<dbReference type="Proteomes" id="UP001139028">
    <property type="component" value="Unassembled WGS sequence"/>
</dbReference>
<name>A0A9X2EQI9_9GAMM</name>
<dbReference type="AlphaFoldDB" id="A0A9X2EQI9"/>
<dbReference type="RefSeq" id="WP_252471122.1">
    <property type="nucleotide sequence ID" value="NZ_JALBWM010000092.1"/>
</dbReference>
<dbReference type="PANTHER" id="PTHR12526:SF630">
    <property type="entry name" value="GLYCOSYLTRANSFERASE"/>
    <property type="match status" value="1"/>
</dbReference>
<dbReference type="InterPro" id="IPR001296">
    <property type="entry name" value="Glyco_trans_1"/>
</dbReference>
<dbReference type="CDD" id="cd03801">
    <property type="entry name" value="GT4_PimA-like"/>
    <property type="match status" value="1"/>
</dbReference>
<evidence type="ECO:0000259" key="1">
    <source>
        <dbReference type="Pfam" id="PF00534"/>
    </source>
</evidence>
<dbReference type="PANTHER" id="PTHR12526">
    <property type="entry name" value="GLYCOSYLTRANSFERASE"/>
    <property type="match status" value="1"/>
</dbReference>
<keyword evidence="2" id="KW-0808">Transferase</keyword>
<proteinExistence type="predicted"/>
<dbReference type="Pfam" id="PF00534">
    <property type="entry name" value="Glycos_transf_1"/>
    <property type="match status" value="1"/>
</dbReference>
<dbReference type="EC" id="2.4.-.-" evidence="2"/>
<organism evidence="2 3">
    <name type="scientific">Microbulbifer okhotskensis</name>
    <dbReference type="NCBI Taxonomy" id="2926617"/>
    <lineage>
        <taxon>Bacteria</taxon>
        <taxon>Pseudomonadati</taxon>
        <taxon>Pseudomonadota</taxon>
        <taxon>Gammaproteobacteria</taxon>
        <taxon>Cellvibrionales</taxon>
        <taxon>Microbulbiferaceae</taxon>
        <taxon>Microbulbifer</taxon>
    </lineage>
</organism>
<keyword evidence="3" id="KW-1185">Reference proteome</keyword>
<keyword evidence="2" id="KW-0328">Glycosyltransferase</keyword>
<accession>A0A9X2EQI9</accession>
<reference evidence="2" key="1">
    <citation type="journal article" date="2022" name="Arch. Microbiol.">
        <title>Microbulbifer okhotskensis sp. nov., isolated from a deep bottom sediment of the Okhotsk Sea.</title>
        <authorList>
            <person name="Romanenko L."/>
            <person name="Kurilenko V."/>
            <person name="Otstavnykh N."/>
            <person name="Velansky P."/>
            <person name="Isaeva M."/>
            <person name="Mikhailov V."/>
        </authorList>
    </citation>
    <scope>NUCLEOTIDE SEQUENCE</scope>
    <source>
        <strain evidence="2">OS29</strain>
    </source>
</reference>
<evidence type="ECO:0000313" key="3">
    <source>
        <dbReference type="Proteomes" id="UP001139028"/>
    </source>
</evidence>
<dbReference type="Gene3D" id="3.40.50.2000">
    <property type="entry name" value="Glycogen Phosphorylase B"/>
    <property type="match status" value="2"/>
</dbReference>
<comment type="caution">
    <text evidence="2">The sequence shown here is derived from an EMBL/GenBank/DDBJ whole genome shotgun (WGS) entry which is preliminary data.</text>
</comment>
<sequence length="1000" mass="114053">MSVLLFSNLLCGVSGLDKSVVYSANSLAKDGYDVHLINVVGRHGGFCEATPKFELSDKVKLYSLQSMYIDGGAHATDKFEEGYNLKQKFLTATFSKHDLHVIRGILESLCASDTVIFTHPLQSVLAYRSNAKLRARTLLQIHGNYEEEVHNLDLLIESKVVIDYLQVVSEAMIPGLSRVSGFPVEQIVFIPNIHLPALIEREQVKDKFAVCIVGSLQVRKNQLDAIKAIEGLLEDHNDLELHLWGGVNNDYGKYIRKYIENKGLSKNIILNGLGTEAEIYKNCDLVVMTSVSEGFPYIMMEAGSQGIPLVVYDFKYGAKDFVEDGVNGYVVPWGDIEEMSKCILMLKNNPNLLLEYGARCKEKFHSEFSEDSILRRYQDLIGVDRAENFFASDWVRNISSIVKPKLKKHERVTIFNRHVFDYIEVELGEERGSVELFSYDSRGTFKRKSKIKNGVLKAKLFRPLSELALPSRKYILSIISNGEPHYILNTKMNGNVEFLPQFDSREYLSGKNDDLFEILFSECKISYDGLNIKLPSFEILRGVTNERGDFIRHQVNFKSSAGKHEYYVTVTGEFESIRLSFNSGREFLVNVPRLTIAEILSRLDSIESEMLLNYHVNGVYLWELVKVSVFEVLAEAFGLWGKHFSRPVSFKKHYPGSKKISKSPSFENVIFEFTRKGDIDEKTAALQDASSLVIEYPQSYGYTLKSYIESNVYPISEFDRVSEKISLRACEKYCEDFVEGILEEEFGVRFDFSGMFNQRLLKFKKEFSYWNKFFRDRDVKSTVIPSAYWSSGIVHAARINGVKVYDVQYALITPLHPNYGFTNRRHYCPDAIYVWSKYWRYESFPYKEYHYLPRLMSEGEASDIDSDILILSQPRIGDRLARFTSKLAKHHPDKKIIVALHPDESADNYSCYEELSLSGVEFIVGKTLSLIKSAKICIGVYSTSMYEAVALGKPVYVAPLPGSEIVDSALKEGLFRRVESLSDISEYEIPDISKEIFDAV</sequence>
<dbReference type="EMBL" id="JALBWM010000092">
    <property type="protein sequence ID" value="MCO1335935.1"/>
    <property type="molecule type" value="Genomic_DNA"/>
</dbReference>
<protein>
    <submittedName>
        <fullName evidence="2">Glycosyltransferase</fullName>
        <ecNumber evidence="2">2.4.-.-</ecNumber>
    </submittedName>
</protein>
<dbReference type="SUPFAM" id="SSF53756">
    <property type="entry name" value="UDP-Glycosyltransferase/glycogen phosphorylase"/>
    <property type="match status" value="2"/>
</dbReference>